<evidence type="ECO:0000256" key="2">
    <source>
        <dbReference type="ARBA" id="ARBA00029447"/>
    </source>
</evidence>
<sequence length="696" mass="76877">MKSVRTKLIASILICSLFTSVLIGVIAISNSVRTAGKDAMTMMQLTGQKKTEEINSTIQKIEQSVDTLSEVAMSNFDYDSFRQSKDYADTYTETVQQAVLDFANHTNGAVTAYLRYNPDYSNPTSGVFAQRQSVDSELQCLTPTDFSMYDESDVEHVGWYYLPVQAKKAIWMSPYMNENINIYMISYVVPLFAEDGTSIGIVGMDIDFSQITDLVDETKVYQSGYAFLTDASAAVMYHKNADEGTKLSDLDSSLSKSADFIGDDGNQGKTMDYSYKNVNKKFAFYNLDNGMKLVLTAPVSEIYAEAYGLAKLIIIAMIVAFVLSAVIGVIIGTGMTRPIRQLTAVIEQTAKLDFRPTKEGGKLRKQKDEIGNMATKIHIMRKKLREMMGDLQQTQQVLESNAEDLNHLMKQNSAYAEDNSAATQELAAGMEETSANAAHIVENVGIMRESSDNIQRLAEDGEKNSGQIQERAREMERISTESRHKTDQMYAVMKQKTDAAVEQAKSVQKINALTDNIKQISSQTNLLALNANIEAARAGEAGRGFAVVASEIGDLATQTLDTVSTIDEIVGEVNSSVSNMTECLTTIMEFLEQTVLGDYEHFAQVGEQYHADADTFQQIMQQTKEAVDALEQHIEEISSTVSEINSMVEQSTDGISGIAEKSGSTQNLVTEGYDKLQECTQSVNVIRDFVAQFHLD</sequence>
<dbReference type="GO" id="GO:0016020">
    <property type="term" value="C:membrane"/>
    <property type="evidence" value="ECO:0007669"/>
    <property type="project" value="InterPro"/>
</dbReference>
<dbReference type="CDD" id="cd06225">
    <property type="entry name" value="HAMP"/>
    <property type="match status" value="1"/>
</dbReference>
<keyword evidence="10" id="KW-1185">Reference proteome</keyword>
<evidence type="ECO:0000313" key="9">
    <source>
        <dbReference type="EMBL" id="CRL35666.1"/>
    </source>
</evidence>
<comment type="similarity">
    <text evidence="2">Belongs to the methyl-accepting chemotaxis (MCP) protein family.</text>
</comment>
<keyword evidence="6" id="KW-0812">Transmembrane</keyword>
<feature type="coiled-coil region" evidence="4">
    <location>
        <begin position="613"/>
        <end position="640"/>
    </location>
</feature>
<evidence type="ECO:0000313" key="10">
    <source>
        <dbReference type="Proteomes" id="UP000049979"/>
    </source>
</evidence>
<evidence type="ECO:0000259" key="7">
    <source>
        <dbReference type="PROSITE" id="PS50111"/>
    </source>
</evidence>
<feature type="domain" description="Methyl-accepting transducer" evidence="7">
    <location>
        <begin position="394"/>
        <end position="659"/>
    </location>
</feature>
<dbReference type="EMBL" id="CVRR01000009">
    <property type="protein sequence ID" value="CRL35666.1"/>
    <property type="molecule type" value="Genomic_DNA"/>
</dbReference>
<dbReference type="Gene3D" id="3.30.450.20">
    <property type="entry name" value="PAS domain"/>
    <property type="match status" value="1"/>
</dbReference>
<feature type="compositionally biased region" description="Basic and acidic residues" evidence="5">
    <location>
        <begin position="470"/>
        <end position="487"/>
    </location>
</feature>
<gene>
    <name evidence="9" type="ORF">M72_24361</name>
</gene>
<evidence type="ECO:0000256" key="4">
    <source>
        <dbReference type="SAM" id="Coils"/>
    </source>
</evidence>
<reference evidence="10" key="1">
    <citation type="submission" date="2015-05" db="EMBL/GenBank/DDBJ databases">
        <authorList>
            <consortium name="Pathogen Informatics"/>
        </authorList>
    </citation>
    <scope>NUCLEOTIDE SEQUENCE [LARGE SCALE GENOMIC DNA]</scope>
    <source>
        <strain evidence="10">M72</strain>
    </source>
</reference>
<evidence type="ECO:0000256" key="1">
    <source>
        <dbReference type="ARBA" id="ARBA00023224"/>
    </source>
</evidence>
<feature type="region of interest" description="Disordered" evidence="5">
    <location>
        <begin position="460"/>
        <end position="487"/>
    </location>
</feature>
<accession>A0A0M6WHU5</accession>
<keyword evidence="6" id="KW-1133">Transmembrane helix</keyword>
<feature type="transmembrane region" description="Helical" evidence="6">
    <location>
        <begin position="309"/>
        <end position="331"/>
    </location>
</feature>
<evidence type="ECO:0000259" key="8">
    <source>
        <dbReference type="PROSITE" id="PS50885"/>
    </source>
</evidence>
<evidence type="ECO:0000256" key="6">
    <source>
        <dbReference type="SAM" id="Phobius"/>
    </source>
</evidence>
<dbReference type="AlphaFoldDB" id="A0A0M6WHU5"/>
<dbReference type="Gene3D" id="1.10.287.950">
    <property type="entry name" value="Methyl-accepting chemotaxis protein"/>
    <property type="match status" value="1"/>
</dbReference>
<dbReference type="Pfam" id="PF22673">
    <property type="entry name" value="MCP-like_PDC_1"/>
    <property type="match status" value="1"/>
</dbReference>
<evidence type="ECO:0000256" key="5">
    <source>
        <dbReference type="SAM" id="MobiDB-lite"/>
    </source>
</evidence>
<dbReference type="PANTHER" id="PTHR32089">
    <property type="entry name" value="METHYL-ACCEPTING CHEMOTAXIS PROTEIN MCPB"/>
    <property type="match status" value="1"/>
</dbReference>
<organism evidence="9 10">
    <name type="scientific">Roseburia faecis</name>
    <dbReference type="NCBI Taxonomy" id="301302"/>
    <lineage>
        <taxon>Bacteria</taxon>
        <taxon>Bacillati</taxon>
        <taxon>Bacillota</taxon>
        <taxon>Clostridia</taxon>
        <taxon>Lachnospirales</taxon>
        <taxon>Lachnospiraceae</taxon>
        <taxon>Roseburia</taxon>
    </lineage>
</organism>
<dbReference type="SMART" id="SM00283">
    <property type="entry name" value="MA"/>
    <property type="match status" value="1"/>
</dbReference>
<keyword evidence="6" id="KW-0472">Membrane</keyword>
<keyword evidence="1 3" id="KW-0807">Transducer</keyword>
<dbReference type="CDD" id="cd12913">
    <property type="entry name" value="PDC1_MCP_like"/>
    <property type="match status" value="1"/>
</dbReference>
<dbReference type="Gene3D" id="6.10.340.10">
    <property type="match status" value="1"/>
</dbReference>
<dbReference type="SUPFAM" id="SSF58104">
    <property type="entry name" value="Methyl-accepting chemotaxis protein (MCP) signaling domain"/>
    <property type="match status" value="1"/>
</dbReference>
<dbReference type="InterPro" id="IPR003660">
    <property type="entry name" value="HAMP_dom"/>
</dbReference>
<dbReference type="CDD" id="cd12912">
    <property type="entry name" value="PDC2_MCP_like"/>
    <property type="match status" value="1"/>
</dbReference>
<dbReference type="RefSeq" id="WP_055067397.1">
    <property type="nucleotide sequence ID" value="NZ_CP173697.1"/>
</dbReference>
<protein>
    <submittedName>
        <fullName evidence="9">Methyl-accepting chemotaxis protein</fullName>
    </submittedName>
</protein>
<dbReference type="Pfam" id="PF00015">
    <property type="entry name" value="MCPsignal"/>
    <property type="match status" value="1"/>
</dbReference>
<name>A0A0M6WHU5_9FIRM</name>
<dbReference type="SMART" id="SM00304">
    <property type="entry name" value="HAMP"/>
    <property type="match status" value="1"/>
</dbReference>
<dbReference type="GO" id="GO:0007165">
    <property type="term" value="P:signal transduction"/>
    <property type="evidence" value="ECO:0007669"/>
    <property type="project" value="UniProtKB-KW"/>
</dbReference>
<dbReference type="PROSITE" id="PS50885">
    <property type="entry name" value="HAMP"/>
    <property type="match status" value="1"/>
</dbReference>
<evidence type="ECO:0000256" key="3">
    <source>
        <dbReference type="PROSITE-ProRule" id="PRU00284"/>
    </source>
</evidence>
<feature type="domain" description="HAMP" evidence="8">
    <location>
        <begin position="333"/>
        <end position="389"/>
    </location>
</feature>
<dbReference type="InterPro" id="IPR004089">
    <property type="entry name" value="MCPsignal_dom"/>
</dbReference>
<dbReference type="PANTHER" id="PTHR32089:SF112">
    <property type="entry name" value="LYSOZYME-LIKE PROTEIN-RELATED"/>
    <property type="match status" value="1"/>
</dbReference>
<keyword evidence="4" id="KW-0175">Coiled coil</keyword>
<dbReference type="PROSITE" id="PS50111">
    <property type="entry name" value="CHEMOTAXIS_TRANSDUC_2"/>
    <property type="match status" value="1"/>
</dbReference>
<dbReference type="Proteomes" id="UP000049979">
    <property type="component" value="Unassembled WGS sequence"/>
</dbReference>
<proteinExistence type="inferred from homology"/>
<dbReference type="STRING" id="301302.ERS852420_03227"/>